<dbReference type="AlphaFoldDB" id="S8FVV6"/>
<evidence type="ECO:0000313" key="2">
    <source>
        <dbReference type="EMBL" id="EPT02395.1"/>
    </source>
</evidence>
<gene>
    <name evidence="2" type="ORF">FOMPIDRAFT_1118433</name>
</gene>
<organism evidence="2 3">
    <name type="scientific">Fomitopsis schrenkii</name>
    <name type="common">Brown rot fungus</name>
    <dbReference type="NCBI Taxonomy" id="2126942"/>
    <lineage>
        <taxon>Eukaryota</taxon>
        <taxon>Fungi</taxon>
        <taxon>Dikarya</taxon>
        <taxon>Basidiomycota</taxon>
        <taxon>Agaricomycotina</taxon>
        <taxon>Agaricomycetes</taxon>
        <taxon>Polyporales</taxon>
        <taxon>Fomitopsis</taxon>
    </lineage>
</organism>
<dbReference type="STRING" id="743788.S8FVV6"/>
<accession>S8FVV6</accession>
<feature type="region of interest" description="Disordered" evidence="1">
    <location>
        <begin position="161"/>
        <end position="191"/>
    </location>
</feature>
<dbReference type="OrthoDB" id="2432613at2759"/>
<feature type="compositionally biased region" description="Low complexity" evidence="1">
    <location>
        <begin position="162"/>
        <end position="191"/>
    </location>
</feature>
<dbReference type="PANTHER" id="PTHR28154:SF1">
    <property type="entry name" value="CELL WALL SYNTHESIS PROTEIN KNH1-RELATED"/>
    <property type="match status" value="1"/>
</dbReference>
<dbReference type="GO" id="GO:0006078">
    <property type="term" value="P:(1-&gt;6)-beta-D-glucan biosynthetic process"/>
    <property type="evidence" value="ECO:0007669"/>
    <property type="project" value="InterPro"/>
</dbReference>
<dbReference type="GO" id="GO:0042546">
    <property type="term" value="P:cell wall biogenesis"/>
    <property type="evidence" value="ECO:0007669"/>
    <property type="project" value="InterPro"/>
</dbReference>
<evidence type="ECO:0008006" key="4">
    <source>
        <dbReference type="Google" id="ProtNLM"/>
    </source>
</evidence>
<name>S8FVV6_FOMSC</name>
<dbReference type="PANTHER" id="PTHR28154">
    <property type="entry name" value="CELL WALL SYNTHESIS PROTEIN KNH1-RELATED"/>
    <property type="match status" value="1"/>
</dbReference>
<evidence type="ECO:0000313" key="3">
    <source>
        <dbReference type="Proteomes" id="UP000015241"/>
    </source>
</evidence>
<protein>
    <recommendedName>
        <fullName evidence="4">Ig-like domain-containing protein</fullName>
    </recommendedName>
</protein>
<feature type="non-terminal residue" evidence="2">
    <location>
        <position position="1"/>
    </location>
</feature>
<evidence type="ECO:0000256" key="1">
    <source>
        <dbReference type="SAM" id="MobiDB-lite"/>
    </source>
</evidence>
<sequence>VNNPVATSVCYGGQPCTVTWLDDGQAPLLSGIGACYVGLYNGNGTLIQQIEPVNVGDVHSLTFTPDPAAGPDAGGYYMNFTSVLLTVNETSHYAEFSADFTLANMSGDFASPVASDTATIAVPSSLLSASKASVGTTSTITYSFTGSYSSLAMPAISTSSGASTRLSTTRGASSTSSTNTPSATTNTSAAEPAQRVPSSFLLALSASALFSFIYL</sequence>
<dbReference type="InParanoid" id="S8FVV6"/>
<dbReference type="InterPro" id="IPR045328">
    <property type="entry name" value="Kre9/Knh1"/>
</dbReference>
<dbReference type="HOGENOM" id="CLU_078855_0_1_1"/>
<proteinExistence type="predicted"/>
<keyword evidence="3" id="KW-1185">Reference proteome</keyword>
<dbReference type="eggNOG" id="ENOG502SNWF">
    <property type="taxonomic scope" value="Eukaryota"/>
</dbReference>
<dbReference type="EMBL" id="KE504136">
    <property type="protein sequence ID" value="EPT02395.1"/>
    <property type="molecule type" value="Genomic_DNA"/>
</dbReference>
<dbReference type="Proteomes" id="UP000015241">
    <property type="component" value="Unassembled WGS sequence"/>
</dbReference>
<reference evidence="2 3" key="1">
    <citation type="journal article" date="2012" name="Science">
        <title>The Paleozoic origin of enzymatic lignin decomposition reconstructed from 31 fungal genomes.</title>
        <authorList>
            <person name="Floudas D."/>
            <person name="Binder M."/>
            <person name="Riley R."/>
            <person name="Barry K."/>
            <person name="Blanchette R.A."/>
            <person name="Henrissat B."/>
            <person name="Martinez A.T."/>
            <person name="Otillar R."/>
            <person name="Spatafora J.W."/>
            <person name="Yadav J.S."/>
            <person name="Aerts A."/>
            <person name="Benoit I."/>
            <person name="Boyd A."/>
            <person name="Carlson A."/>
            <person name="Copeland A."/>
            <person name="Coutinho P.M."/>
            <person name="de Vries R.P."/>
            <person name="Ferreira P."/>
            <person name="Findley K."/>
            <person name="Foster B."/>
            <person name="Gaskell J."/>
            <person name="Glotzer D."/>
            <person name="Gorecki P."/>
            <person name="Heitman J."/>
            <person name="Hesse C."/>
            <person name="Hori C."/>
            <person name="Igarashi K."/>
            <person name="Jurgens J.A."/>
            <person name="Kallen N."/>
            <person name="Kersten P."/>
            <person name="Kohler A."/>
            <person name="Kuees U."/>
            <person name="Kumar T.K.A."/>
            <person name="Kuo A."/>
            <person name="LaButti K."/>
            <person name="Larrondo L.F."/>
            <person name="Lindquist E."/>
            <person name="Ling A."/>
            <person name="Lombard V."/>
            <person name="Lucas S."/>
            <person name="Lundell T."/>
            <person name="Martin R."/>
            <person name="McLaughlin D.J."/>
            <person name="Morgenstern I."/>
            <person name="Morin E."/>
            <person name="Murat C."/>
            <person name="Nagy L.G."/>
            <person name="Nolan M."/>
            <person name="Ohm R.A."/>
            <person name="Patyshakuliyeva A."/>
            <person name="Rokas A."/>
            <person name="Ruiz-Duenas F.J."/>
            <person name="Sabat G."/>
            <person name="Salamov A."/>
            <person name="Samejima M."/>
            <person name="Schmutz J."/>
            <person name="Slot J.C."/>
            <person name="St John F."/>
            <person name="Stenlid J."/>
            <person name="Sun H."/>
            <person name="Sun S."/>
            <person name="Syed K."/>
            <person name="Tsang A."/>
            <person name="Wiebenga A."/>
            <person name="Young D."/>
            <person name="Pisabarro A."/>
            <person name="Eastwood D.C."/>
            <person name="Martin F."/>
            <person name="Cullen D."/>
            <person name="Grigoriev I.V."/>
            <person name="Hibbett D.S."/>
        </authorList>
    </citation>
    <scope>NUCLEOTIDE SEQUENCE</scope>
    <source>
        <strain evidence="3">FP-58527</strain>
    </source>
</reference>